<feature type="signal peptide" evidence="1">
    <location>
        <begin position="1"/>
        <end position="27"/>
    </location>
</feature>
<evidence type="ECO:0000256" key="1">
    <source>
        <dbReference type="SAM" id="SignalP"/>
    </source>
</evidence>
<evidence type="ECO:0000313" key="3">
    <source>
        <dbReference type="EMBL" id="GEL57993.1"/>
    </source>
</evidence>
<dbReference type="STRING" id="1231339.Abci_011_019"/>
<organism evidence="2 4">
    <name type="scientific">Acetobacter cibinongensis</name>
    <dbReference type="NCBI Taxonomy" id="146475"/>
    <lineage>
        <taxon>Bacteria</taxon>
        <taxon>Pseudomonadati</taxon>
        <taxon>Pseudomonadota</taxon>
        <taxon>Alphaproteobacteria</taxon>
        <taxon>Acetobacterales</taxon>
        <taxon>Acetobacteraceae</taxon>
        <taxon>Acetobacter</taxon>
    </lineage>
</organism>
<keyword evidence="5" id="KW-1185">Reference proteome</keyword>
<accession>A0A0D6N2X8</accession>
<dbReference type="AlphaFoldDB" id="A0A0D6N2X8"/>
<evidence type="ECO:0000313" key="2">
    <source>
        <dbReference type="EMBL" id="GAN60289.1"/>
    </source>
</evidence>
<protein>
    <recommendedName>
        <fullName evidence="6">Homogentisate 1,2-dioxygenase</fullName>
    </recommendedName>
</protein>
<proteinExistence type="predicted"/>
<gene>
    <name evidence="2" type="ORF">Abci_011_019</name>
    <name evidence="3" type="ORF">ACI01nite_05950</name>
</gene>
<evidence type="ECO:0000313" key="4">
    <source>
        <dbReference type="Proteomes" id="UP000032671"/>
    </source>
</evidence>
<comment type="caution">
    <text evidence="2">The sequence shown here is derived from an EMBL/GenBank/DDBJ whole genome shotgun (WGS) entry which is preliminary data.</text>
</comment>
<name>A0A0D6N2X8_9PROT</name>
<evidence type="ECO:0000313" key="5">
    <source>
        <dbReference type="Proteomes" id="UP000321891"/>
    </source>
</evidence>
<dbReference type="EMBL" id="BAMV01000011">
    <property type="protein sequence ID" value="GAN60289.1"/>
    <property type="molecule type" value="Genomic_DNA"/>
</dbReference>
<reference evidence="3 5" key="2">
    <citation type="submission" date="2019-07" db="EMBL/GenBank/DDBJ databases">
        <title>Whole genome shotgun sequence of Acetobacter cibinongensis NBRC 16605.</title>
        <authorList>
            <person name="Hosoyama A."/>
            <person name="Uohara A."/>
            <person name="Ohji S."/>
            <person name="Ichikawa N."/>
        </authorList>
    </citation>
    <scope>NUCLEOTIDE SEQUENCE [LARGE SCALE GENOMIC DNA]</scope>
    <source>
        <strain evidence="3 5">NBRC 16605</strain>
    </source>
</reference>
<feature type="chain" id="PRO_5030005725" description="Homogentisate 1,2-dioxygenase" evidence="1">
    <location>
        <begin position="28"/>
        <end position="180"/>
    </location>
</feature>
<dbReference type="RefSeq" id="WP_052944781.1">
    <property type="nucleotide sequence ID" value="NZ_BAMV01000011.1"/>
</dbReference>
<dbReference type="EMBL" id="BJVU01000002">
    <property type="protein sequence ID" value="GEL57993.1"/>
    <property type="molecule type" value="Genomic_DNA"/>
</dbReference>
<dbReference type="Proteomes" id="UP000321891">
    <property type="component" value="Unassembled WGS sequence"/>
</dbReference>
<evidence type="ECO:0008006" key="6">
    <source>
        <dbReference type="Google" id="ProtNLM"/>
    </source>
</evidence>
<dbReference type="Proteomes" id="UP000032671">
    <property type="component" value="Unassembled WGS sequence"/>
</dbReference>
<sequence length="180" mass="18753">MARVKQFLRLTALFACAGFYPVGTGWAAEHTAQCTQHPAPALPPALAPWTSPTPVSAATQPDGLNVALLTVGKAAQVTLHPTTDIQYSVRPEAPGGKVSSGGLLAFDTPDAGTYRVMLSGRAWLDVIAQGKVTDSTHHQHGPACSGIGKMVDFTLPAGRQTIQISGSGTPTLEVMVIKVQ</sequence>
<reference evidence="2 4" key="1">
    <citation type="submission" date="2012-11" db="EMBL/GenBank/DDBJ databases">
        <title>Whole genome sequence of Acetobacter cibinongensis 4H-1.</title>
        <authorList>
            <person name="Azuma Y."/>
            <person name="Higashiura N."/>
            <person name="Hirakawa H."/>
            <person name="Matsushita K."/>
        </authorList>
    </citation>
    <scope>NUCLEOTIDE SEQUENCE [LARGE SCALE GENOMIC DNA]</scope>
    <source>
        <strain evidence="2 4">4H-1</strain>
    </source>
</reference>
<accession>A0A6N3SNB2</accession>
<keyword evidence="1" id="KW-0732">Signal</keyword>